<gene>
    <name evidence="2" type="ORF">HLB29_06710</name>
</gene>
<dbReference type="EMBL" id="JABGBW010000005">
    <property type="protein sequence ID" value="MBC2576374.1"/>
    <property type="molecule type" value="Genomic_DNA"/>
</dbReference>
<dbReference type="Proteomes" id="UP000713904">
    <property type="component" value="Unassembled WGS sequence"/>
</dbReference>
<evidence type="ECO:0000259" key="1">
    <source>
        <dbReference type="Pfam" id="PF01243"/>
    </source>
</evidence>
<dbReference type="InterPro" id="IPR011576">
    <property type="entry name" value="Pyridox_Oxase_N"/>
</dbReference>
<feature type="domain" description="Pyridoxamine 5'-phosphate oxidase N-terminal" evidence="1">
    <location>
        <begin position="4"/>
        <end position="102"/>
    </location>
</feature>
<accession>A0ABR6TLU1</accession>
<dbReference type="Gene3D" id="2.30.110.10">
    <property type="entry name" value="Electron Transport, Fmn-binding Protein, Chain A"/>
    <property type="match status" value="1"/>
</dbReference>
<comment type="caution">
    <text evidence="2">The sequence shown here is derived from an EMBL/GenBank/DDBJ whole genome shotgun (WGS) entry which is preliminary data.</text>
</comment>
<organism evidence="2 3">
    <name type="scientific">Peptostreptococcus canis</name>
    <dbReference type="NCBI Taxonomy" id="1159213"/>
    <lineage>
        <taxon>Bacteria</taxon>
        <taxon>Bacillati</taxon>
        <taxon>Bacillota</taxon>
        <taxon>Clostridia</taxon>
        <taxon>Peptostreptococcales</taxon>
        <taxon>Peptostreptococcaceae</taxon>
        <taxon>Peptostreptococcus</taxon>
    </lineage>
</organism>
<evidence type="ECO:0000313" key="2">
    <source>
        <dbReference type="EMBL" id="MBC2576374.1"/>
    </source>
</evidence>
<evidence type="ECO:0000313" key="3">
    <source>
        <dbReference type="Proteomes" id="UP000713904"/>
    </source>
</evidence>
<proteinExistence type="predicted"/>
<dbReference type="SUPFAM" id="SSF50475">
    <property type="entry name" value="FMN-binding split barrel"/>
    <property type="match status" value="1"/>
</dbReference>
<dbReference type="Pfam" id="PF01243">
    <property type="entry name" value="PNPOx_N"/>
    <property type="match status" value="1"/>
</dbReference>
<protein>
    <submittedName>
        <fullName evidence="2">Pyridoxamine 5-phosphate oxidase</fullName>
    </submittedName>
</protein>
<sequence length="133" mass="15131">MMKVLDFLKQAKVFYAATVDGDQPRVRPLGFVMDYNGKLCFYVDSRANMYKQMQINPKMEISAIDEKMNTLRLTGKAVFLNSEDAQAKALEVFPMLAKMGYKVGLEAFQVYSLEDIKMSYTSLMGENLEGIEL</sequence>
<reference evidence="2 3" key="1">
    <citation type="submission" date="2020-05" db="EMBL/GenBank/DDBJ databases">
        <title>Draft genome of xy-202 and genomic insight in genome of the genus Peptostreptococcus.</title>
        <authorList>
            <person name="Zhang Z."/>
        </authorList>
    </citation>
    <scope>NUCLEOTIDE SEQUENCE [LARGE SCALE GENOMIC DNA]</scope>
    <source>
        <strain evidence="2 3">DSM 27025</strain>
    </source>
</reference>
<keyword evidence="3" id="KW-1185">Reference proteome</keyword>
<name>A0ABR6TLU1_9FIRM</name>
<dbReference type="InterPro" id="IPR012349">
    <property type="entry name" value="Split_barrel_FMN-bd"/>
</dbReference>